<evidence type="ECO:0000256" key="1">
    <source>
        <dbReference type="SAM" id="SignalP"/>
    </source>
</evidence>
<protein>
    <submittedName>
        <fullName evidence="2">Uncharacterized protein</fullName>
    </submittedName>
</protein>
<feature type="signal peptide" evidence="1">
    <location>
        <begin position="1"/>
        <end position="29"/>
    </location>
</feature>
<dbReference type="EMBL" id="NKXS01008655">
    <property type="protein sequence ID" value="PIM98190.1"/>
    <property type="molecule type" value="Genomic_DNA"/>
</dbReference>
<keyword evidence="1" id="KW-0732">Signal</keyword>
<name>A0A2G9FYQ2_9LAMI</name>
<feature type="chain" id="PRO_5013896854" evidence="1">
    <location>
        <begin position="30"/>
        <end position="71"/>
    </location>
</feature>
<organism evidence="2 3">
    <name type="scientific">Handroanthus impetiginosus</name>
    <dbReference type="NCBI Taxonomy" id="429701"/>
    <lineage>
        <taxon>Eukaryota</taxon>
        <taxon>Viridiplantae</taxon>
        <taxon>Streptophyta</taxon>
        <taxon>Embryophyta</taxon>
        <taxon>Tracheophyta</taxon>
        <taxon>Spermatophyta</taxon>
        <taxon>Magnoliopsida</taxon>
        <taxon>eudicotyledons</taxon>
        <taxon>Gunneridae</taxon>
        <taxon>Pentapetalae</taxon>
        <taxon>asterids</taxon>
        <taxon>lamiids</taxon>
        <taxon>Lamiales</taxon>
        <taxon>Bignoniaceae</taxon>
        <taxon>Crescentiina</taxon>
        <taxon>Tabebuia alliance</taxon>
        <taxon>Handroanthus</taxon>
    </lineage>
</organism>
<reference evidence="3" key="1">
    <citation type="journal article" date="2018" name="Gigascience">
        <title>Genome assembly of the Pink Ipe (Handroanthus impetiginosus, Bignoniaceae), a highly valued, ecologically keystone Neotropical timber forest tree.</title>
        <authorList>
            <person name="Silva-Junior O.B."/>
            <person name="Grattapaglia D."/>
            <person name="Novaes E."/>
            <person name="Collevatti R.G."/>
        </authorList>
    </citation>
    <scope>NUCLEOTIDE SEQUENCE [LARGE SCALE GENOMIC DNA]</scope>
    <source>
        <strain evidence="3">cv. UFG-1</strain>
    </source>
</reference>
<accession>A0A2G9FYQ2</accession>
<dbReference type="AlphaFoldDB" id="A0A2G9FYQ2"/>
<comment type="caution">
    <text evidence="2">The sequence shown here is derived from an EMBL/GenBank/DDBJ whole genome shotgun (WGS) entry which is preliminary data.</text>
</comment>
<gene>
    <name evidence="2" type="ORF">CDL12_29333</name>
</gene>
<keyword evidence="3" id="KW-1185">Reference proteome</keyword>
<evidence type="ECO:0000313" key="3">
    <source>
        <dbReference type="Proteomes" id="UP000231279"/>
    </source>
</evidence>
<evidence type="ECO:0000313" key="2">
    <source>
        <dbReference type="EMBL" id="PIM98190.1"/>
    </source>
</evidence>
<proteinExistence type="predicted"/>
<sequence>MIKSTSWHGYYKAQLQLFLLLLELPFSPPFKSRPQPCLRRLRILSAPSSPNVLSFRSNRSLRRNLINVYRP</sequence>
<dbReference type="Proteomes" id="UP000231279">
    <property type="component" value="Unassembled WGS sequence"/>
</dbReference>